<dbReference type="GO" id="GO:0006449">
    <property type="term" value="P:regulation of translational termination"/>
    <property type="evidence" value="ECO:0007669"/>
    <property type="project" value="TreeGrafter"/>
</dbReference>
<proteinExistence type="inferred from homology"/>
<evidence type="ECO:0000313" key="3">
    <source>
        <dbReference type="EMBL" id="ORD96836.1"/>
    </source>
</evidence>
<dbReference type="VEuPathDB" id="MicrosporidiaDB:HERIO_1257"/>
<evidence type="ECO:0000313" key="4">
    <source>
        <dbReference type="Proteomes" id="UP000192356"/>
    </source>
</evidence>
<keyword evidence="4" id="KW-1185">Reference proteome</keyword>
<feature type="domain" description="Fe2OG dioxygenase" evidence="2">
    <location>
        <begin position="18"/>
        <end position="110"/>
    </location>
</feature>
<dbReference type="VEuPathDB" id="MicrosporidiaDB:A0H76_481"/>
<dbReference type="AlphaFoldDB" id="A0A1X0QAN6"/>
<organism evidence="3 4">
    <name type="scientific">Hepatospora eriocheir</name>
    <dbReference type="NCBI Taxonomy" id="1081669"/>
    <lineage>
        <taxon>Eukaryota</taxon>
        <taxon>Fungi</taxon>
        <taxon>Fungi incertae sedis</taxon>
        <taxon>Microsporidia</taxon>
        <taxon>Hepatosporidae</taxon>
        <taxon>Hepatospora</taxon>
    </lineage>
</organism>
<dbReference type="InterPro" id="IPR039558">
    <property type="entry name" value="TPA1/OFD1_N"/>
</dbReference>
<keyword evidence="1" id="KW-0408">Iron</keyword>
<sequence>MDFLKEKISKQFSEYKDTYFNIFGSYYREGDYLYTHDDCVAGREIAFILYLNDCKSGNLVIYENDCKTVHLKIKPKRNRLAYFKVSDVSFHEVEKVLDVKRQAITGWLNVKGKINESRDLKNDNMKVPDDLIYIDLPITKENLTNLNHQENKYFSMCLGYFELEEESIEKSGPFIKRRVSKINLKSTPFAPSIESFNLIKYEYIKMEPNDYILVNDDINDKTDNILDVFIFMDDYDNLIKVHDSDISYISAEQFTLLYGLRNGKVFSINNINKEVKFIHMIYELM</sequence>
<dbReference type="InterPro" id="IPR051842">
    <property type="entry name" value="uS12_prolyl_hydroxylase"/>
</dbReference>
<reference evidence="3 4" key="1">
    <citation type="journal article" date="2017" name="Environ. Microbiol.">
        <title>Decay of the glycolytic pathway and adaptation to intranuclear parasitism within Enterocytozoonidae microsporidia.</title>
        <authorList>
            <person name="Wiredu Boakye D."/>
            <person name="Jaroenlak P."/>
            <person name="Prachumwat A."/>
            <person name="Williams T.A."/>
            <person name="Bateman K.S."/>
            <person name="Itsathitphaisarn O."/>
            <person name="Sritunyalucksana K."/>
            <person name="Paszkiewicz K.H."/>
            <person name="Moore K.A."/>
            <person name="Stentiford G.D."/>
            <person name="Williams B.A."/>
        </authorList>
    </citation>
    <scope>NUCLEOTIDE SEQUENCE [LARGE SCALE GENOMIC DNA]</scope>
    <source>
        <strain evidence="3 4">GB1</strain>
    </source>
</reference>
<accession>A0A1X0QAN6</accession>
<evidence type="ECO:0000256" key="1">
    <source>
        <dbReference type="RuleBase" id="RU003682"/>
    </source>
</evidence>
<dbReference type="Gene3D" id="2.60.120.620">
    <property type="entry name" value="q2cbj1_9rhob like domain"/>
    <property type="match status" value="1"/>
</dbReference>
<keyword evidence="1" id="KW-0560">Oxidoreductase</keyword>
<dbReference type="OrthoDB" id="430522at2759"/>
<dbReference type="EMBL" id="LVKB01000059">
    <property type="protein sequence ID" value="ORD96836.1"/>
    <property type="molecule type" value="Genomic_DNA"/>
</dbReference>
<name>A0A1X0QAN6_9MICR</name>
<evidence type="ECO:0000259" key="2">
    <source>
        <dbReference type="PROSITE" id="PS51471"/>
    </source>
</evidence>
<dbReference type="GO" id="GO:0031543">
    <property type="term" value="F:peptidyl-proline dioxygenase activity"/>
    <property type="evidence" value="ECO:0007669"/>
    <property type="project" value="TreeGrafter"/>
</dbReference>
<dbReference type="GO" id="GO:0046872">
    <property type="term" value="F:metal ion binding"/>
    <property type="evidence" value="ECO:0007669"/>
    <property type="project" value="UniProtKB-KW"/>
</dbReference>
<dbReference type="Proteomes" id="UP000192356">
    <property type="component" value="Unassembled WGS sequence"/>
</dbReference>
<keyword evidence="1" id="KW-0479">Metal-binding</keyword>
<dbReference type="Pfam" id="PF13661">
    <property type="entry name" value="2OG-FeII_Oxy_4"/>
    <property type="match status" value="1"/>
</dbReference>
<comment type="similarity">
    <text evidence="1">Belongs to the iron/ascorbate-dependent oxidoreductase family.</text>
</comment>
<protein>
    <submittedName>
        <fullName evidence="3">OGFD1</fullName>
    </submittedName>
</protein>
<dbReference type="InterPro" id="IPR005123">
    <property type="entry name" value="Oxoglu/Fe-dep_dioxygenase_dom"/>
</dbReference>
<dbReference type="GO" id="GO:0005737">
    <property type="term" value="C:cytoplasm"/>
    <property type="evidence" value="ECO:0007669"/>
    <property type="project" value="TreeGrafter"/>
</dbReference>
<dbReference type="PANTHER" id="PTHR12117:SF0">
    <property type="entry name" value="PROLYL 3-HYDROXYLASE OGFOD1"/>
    <property type="match status" value="1"/>
</dbReference>
<dbReference type="PANTHER" id="PTHR12117">
    <property type="entry name" value="HISTONE ACETYLTRANSFERASE COMPLEX"/>
    <property type="match status" value="1"/>
</dbReference>
<gene>
    <name evidence="3" type="primary">OGFD1</name>
    <name evidence="3" type="ORF">HERIO_1257</name>
</gene>
<dbReference type="PROSITE" id="PS51471">
    <property type="entry name" value="FE2OG_OXY"/>
    <property type="match status" value="1"/>
</dbReference>
<comment type="caution">
    <text evidence="3">The sequence shown here is derived from an EMBL/GenBank/DDBJ whole genome shotgun (WGS) entry which is preliminary data.</text>
</comment>